<reference evidence="1" key="1">
    <citation type="submission" date="2021-12" db="EMBL/GenBank/DDBJ databases">
        <authorList>
            <person name="Veyrier F.J."/>
        </authorList>
    </citation>
    <scope>NUCLEOTIDE SEQUENCE</scope>
    <source>
        <strain evidence="1">SAG 1488-6</strain>
    </source>
</reference>
<evidence type="ECO:0000313" key="2">
    <source>
        <dbReference type="Proteomes" id="UP000832034"/>
    </source>
</evidence>
<accession>A0ABY4EBN5</accession>
<proteinExistence type="predicted"/>
<sequence>MENQIKNKAIPSRLIPCFSVLQTDAIQRQPCHQLPYSKENIWIFESTITTAHQLRHIKDVIVEALELGLVGVFDANGVAVMDFTDTGHARYCQQATKNMTNPNK</sequence>
<reference evidence="1" key="2">
    <citation type="journal article" date="2022" name="Res Sq">
        <title>Evolution of multicellular longitudinally dividing oral cavity symbionts (Neisseriaceae).</title>
        <authorList>
            <person name="Nyongesa S."/>
            <person name="Weber P."/>
            <person name="Bernet E."/>
            <person name="Pullido F."/>
            <person name="Nieckarz M."/>
            <person name="Delaby M."/>
            <person name="Nieves C."/>
            <person name="Viehboeck T."/>
            <person name="Krause N."/>
            <person name="Rivera-Millot A."/>
            <person name="Nakamura A."/>
            <person name="Vischer N."/>
            <person name="VanNieuwenhze M."/>
            <person name="Brun Y."/>
            <person name="Cava F."/>
            <person name="Bulgheresi S."/>
            <person name="Veyrier F."/>
        </authorList>
    </citation>
    <scope>NUCLEOTIDE SEQUENCE</scope>
    <source>
        <strain evidence="1">SAG 1488-6</strain>
    </source>
</reference>
<dbReference type="Proteomes" id="UP000832034">
    <property type="component" value="Chromosome"/>
</dbReference>
<protein>
    <submittedName>
        <fullName evidence="1">Uncharacterized protein</fullName>
    </submittedName>
</protein>
<evidence type="ECO:0000313" key="1">
    <source>
        <dbReference type="EMBL" id="UOO93157.1"/>
    </source>
</evidence>
<dbReference type="RefSeq" id="WP_019957487.1">
    <property type="nucleotide sequence ID" value="NZ_CP091512.1"/>
</dbReference>
<keyword evidence="2" id="KW-1185">Reference proteome</keyword>
<organism evidence="1 2">
    <name type="scientific">Vitreoscilla stercoraria</name>
    <dbReference type="NCBI Taxonomy" id="61"/>
    <lineage>
        <taxon>Bacteria</taxon>
        <taxon>Pseudomonadati</taxon>
        <taxon>Pseudomonadota</taxon>
        <taxon>Betaproteobacteria</taxon>
        <taxon>Neisseriales</taxon>
        <taxon>Neisseriaceae</taxon>
        <taxon>Vitreoscilla</taxon>
    </lineage>
</organism>
<gene>
    <name evidence="1" type="ORF">LVJ81_03750</name>
</gene>
<dbReference type="EMBL" id="CP091512">
    <property type="protein sequence ID" value="UOO93157.1"/>
    <property type="molecule type" value="Genomic_DNA"/>
</dbReference>
<name>A0ABY4EBN5_VITST</name>